<comment type="caution">
    <text evidence="2">The sequence shown here is derived from an EMBL/GenBank/DDBJ whole genome shotgun (WGS) entry which is preliminary data.</text>
</comment>
<dbReference type="EMBL" id="PXNQ02000008">
    <property type="protein sequence ID" value="RNF33914.1"/>
    <property type="molecule type" value="Genomic_DNA"/>
</dbReference>
<protein>
    <submittedName>
        <fullName evidence="2">Methyltransferase domain-containing protein</fullName>
    </submittedName>
</protein>
<dbReference type="PANTHER" id="PTHR43591">
    <property type="entry name" value="METHYLTRANSFERASE"/>
    <property type="match status" value="1"/>
</dbReference>
<dbReference type="SUPFAM" id="SSF53335">
    <property type="entry name" value="S-adenosyl-L-methionine-dependent methyltransferases"/>
    <property type="match status" value="1"/>
</dbReference>
<evidence type="ECO:0000313" key="2">
    <source>
        <dbReference type="EMBL" id="RNF33914.1"/>
    </source>
</evidence>
<accession>A0A3R7PP27</accession>
<dbReference type="GO" id="GO:0008757">
    <property type="term" value="F:S-adenosylmethionine-dependent methyltransferase activity"/>
    <property type="evidence" value="ECO:0007669"/>
    <property type="project" value="InterPro"/>
</dbReference>
<dbReference type="PANTHER" id="PTHR43591:SF24">
    <property type="entry name" value="2-METHOXY-6-POLYPRENYL-1,4-BENZOQUINOL METHYLASE, MITOCHONDRIAL"/>
    <property type="match status" value="1"/>
</dbReference>
<keyword evidence="3" id="KW-1185">Reference proteome</keyword>
<dbReference type="Proteomes" id="UP000238137">
    <property type="component" value="Unassembled WGS sequence"/>
</dbReference>
<reference evidence="2" key="1">
    <citation type="submission" date="2018-05" db="EMBL/GenBank/DDBJ databases">
        <title>Reclassification of Methylarcula marina and Methylarcula terricola as Paracoccus methylarcula sp.nov., comb.nov. and Paracoccus terricola comb.nov.</title>
        <authorList>
            <person name="Shmareva M.N."/>
            <person name="Doronina N.V."/>
            <person name="Vasilenko O.V."/>
            <person name="Tarlachkov S.V."/>
            <person name="Trotsenko Y.A."/>
        </authorList>
    </citation>
    <scope>NUCLEOTIDE SEQUENCE [LARGE SCALE GENOMIC DNA]</scope>
    <source>
        <strain evidence="2">VKM B-2159</strain>
    </source>
</reference>
<proteinExistence type="predicted"/>
<evidence type="ECO:0000313" key="3">
    <source>
        <dbReference type="Proteomes" id="UP000238137"/>
    </source>
</evidence>
<dbReference type="Pfam" id="PF08241">
    <property type="entry name" value="Methyltransf_11"/>
    <property type="match status" value="1"/>
</dbReference>
<name>A0A3R7PP27_9RHOB</name>
<organism evidence="2 3">
    <name type="scientific">Paracoccus methylarcula</name>
    <dbReference type="NCBI Taxonomy" id="72022"/>
    <lineage>
        <taxon>Bacteria</taxon>
        <taxon>Pseudomonadati</taxon>
        <taxon>Pseudomonadota</taxon>
        <taxon>Alphaproteobacteria</taxon>
        <taxon>Rhodobacterales</taxon>
        <taxon>Paracoccaceae</taxon>
        <taxon>Paracoccus</taxon>
    </lineage>
</organism>
<dbReference type="InterPro" id="IPR013216">
    <property type="entry name" value="Methyltransf_11"/>
</dbReference>
<dbReference type="CDD" id="cd02440">
    <property type="entry name" value="AdoMet_MTases"/>
    <property type="match status" value="1"/>
</dbReference>
<feature type="domain" description="Methyltransferase type 11" evidence="1">
    <location>
        <begin position="56"/>
        <end position="153"/>
    </location>
</feature>
<dbReference type="AlphaFoldDB" id="A0A3R7PP27"/>
<dbReference type="GO" id="GO:0032259">
    <property type="term" value="P:methylation"/>
    <property type="evidence" value="ECO:0007669"/>
    <property type="project" value="UniProtKB-KW"/>
</dbReference>
<gene>
    <name evidence="2" type="ORF">A7A09_013415</name>
</gene>
<dbReference type="OrthoDB" id="9787738at2"/>
<evidence type="ECO:0000259" key="1">
    <source>
        <dbReference type="Pfam" id="PF08241"/>
    </source>
</evidence>
<keyword evidence="2" id="KW-0489">Methyltransferase</keyword>
<dbReference type="Gene3D" id="3.40.50.150">
    <property type="entry name" value="Vaccinia Virus protein VP39"/>
    <property type="match status" value="1"/>
</dbReference>
<dbReference type="InterPro" id="IPR029063">
    <property type="entry name" value="SAM-dependent_MTases_sf"/>
</dbReference>
<sequence length="278" mass="30269">MPSKGRNEMNVHETYGKSFRGTAAENYQRYFVPAIAAPVADDLIATAALRTGERVLDVACGTGVVVRLAAERVGASGSVTGLDLNPGMLAVARSATPTDMSIDWQEANAESMPFADHAFDVVLCQMGLQFVPGKLAALREMRRVLTEDGRAIIVVPGPKPPLFAIMIDAIARHIGPEAATFGELVFSMHDVDELRELMRSAGFRDVDARALPKILRLPPPADFLWQYICSTPLSDIVLRTDDAVRTALEQDVCAQWQEFVQDGYLTFEVGMTSATGRK</sequence>
<keyword evidence="2" id="KW-0808">Transferase</keyword>